<evidence type="ECO:0000313" key="1">
    <source>
        <dbReference type="EMBL" id="CBH50134.1"/>
    </source>
</evidence>
<protein>
    <submittedName>
        <fullName evidence="1">Uncharacterized protein</fullName>
    </submittedName>
</protein>
<reference evidence="1" key="1">
    <citation type="journal article" date="2010" name="PLoS Genet.">
        <title>The genome of a pathogenic rhodococcus: cooptive virulence underpinned by key gene acquisitions.</title>
        <authorList>
            <person name="Letek M."/>
            <person name="Gonzalez P."/>
            <person name="Macarthur I."/>
            <person name="Rodriguez H."/>
            <person name="Freeman T.C."/>
            <person name="Valero-Rello A."/>
            <person name="Blanco M."/>
            <person name="Buckley T."/>
            <person name="Cherevach I."/>
            <person name="Fahey R."/>
            <person name="Hapeshi A."/>
            <person name="Holdstock J."/>
            <person name="Leadon D."/>
            <person name="Navas J."/>
            <person name="Ocampo A."/>
            <person name="Quail M.A."/>
            <person name="Sanders M."/>
            <person name="Scortti M.M."/>
            <person name="Prescott J.F."/>
            <person name="Fogarty U."/>
            <person name="Meijer W.G."/>
            <person name="Parkhill J."/>
            <person name="Bentley S.D."/>
            <person name="Vazquez-Boland J.A."/>
        </authorList>
    </citation>
    <scope>NUCLEOTIDE SEQUENCE [LARGE SCALE GENOMIC DNA]</scope>
    <source>
        <strain evidence="1 2">103S</strain>
    </source>
</reference>
<proteinExistence type="predicted"/>
<dbReference type="Proteomes" id="UP001154400">
    <property type="component" value="Chromosome"/>
</dbReference>
<gene>
    <name evidence="1" type="ordered locus">REQ_41660</name>
</gene>
<evidence type="ECO:0000313" key="2">
    <source>
        <dbReference type="Proteomes" id="UP000006892"/>
    </source>
</evidence>
<sequence>MTTGVDAGRVLFARYAYAPNALGYCGPAGAATLETVACGGVGAGSAAVDAVARQFSGAWPYQELLAELAGIDDPLDGRVVRGYWTGNEVTAAVDRARFGRELLARLGARAGHYWKYLTDDLLPEAAPTHAFHVFGVYPWTRLLDTGMPQPMHVLDSCRIRNGVVVALTSQTATVRSRGLQFDGRRLALGPLEDRPARRNVGSGSFVPDLRIGDRVAVHWDLICDRLDADEAGSLEHWTDWQLQQTNPRLGRFSERPAAGRGSAVGGVARAFGA</sequence>
<dbReference type="Pfam" id="PF19927">
    <property type="entry name" value="DUF6390"/>
    <property type="match status" value="1"/>
</dbReference>
<dbReference type="RefSeq" id="WP_013417277.1">
    <property type="nucleotide sequence ID" value="NC_014659.1"/>
</dbReference>
<dbReference type="EMBL" id="FN563149">
    <property type="protein sequence ID" value="CBH50134.1"/>
    <property type="molecule type" value="Genomic_DNA"/>
</dbReference>
<dbReference type="InterPro" id="IPR045660">
    <property type="entry name" value="DUF6390"/>
</dbReference>
<organism evidence="1">
    <name type="scientific">Rhodococcus hoagii (strain 103S)</name>
    <name type="common">Rhodococcus equi</name>
    <dbReference type="NCBI Taxonomy" id="685727"/>
    <lineage>
        <taxon>Bacteria</taxon>
        <taxon>Bacillati</taxon>
        <taxon>Actinomycetota</taxon>
        <taxon>Actinomycetes</taxon>
        <taxon>Mycobacteriales</taxon>
        <taxon>Nocardiaceae</taxon>
        <taxon>Prescottella</taxon>
    </lineage>
</organism>
<dbReference type="KEGG" id="req:REQ_41660"/>
<accession>A0A3S5YC98</accession>
<name>A0A3S5YC98_RHOH1</name>
<dbReference type="AlphaFoldDB" id="A0A3S5YC98"/>